<feature type="compositionally biased region" description="Basic and acidic residues" evidence="1">
    <location>
        <begin position="1306"/>
        <end position="1326"/>
    </location>
</feature>
<feature type="compositionally biased region" description="Basic and acidic residues" evidence="1">
    <location>
        <begin position="65"/>
        <end position="76"/>
    </location>
</feature>
<feature type="region of interest" description="Disordered" evidence="1">
    <location>
        <begin position="1580"/>
        <end position="1599"/>
    </location>
</feature>
<name>A0A085MLU3_9BILA</name>
<dbReference type="EMBL" id="KL363185">
    <property type="protein sequence ID" value="KFD58189.1"/>
    <property type="molecule type" value="Genomic_DNA"/>
</dbReference>
<feature type="compositionally biased region" description="Basic and acidic residues" evidence="1">
    <location>
        <begin position="460"/>
        <end position="472"/>
    </location>
</feature>
<evidence type="ECO:0000256" key="1">
    <source>
        <dbReference type="SAM" id="MobiDB-lite"/>
    </source>
</evidence>
<feature type="chain" id="PRO_5007379443" description="Zasp-like motif domain-containing protein" evidence="2">
    <location>
        <begin position="20"/>
        <end position="1599"/>
    </location>
</feature>
<dbReference type="EMBL" id="KL367487">
    <property type="protein sequence ID" value="KFD70451.1"/>
    <property type="molecule type" value="Genomic_DNA"/>
</dbReference>
<feature type="compositionally biased region" description="Basic and acidic residues" evidence="1">
    <location>
        <begin position="302"/>
        <end position="316"/>
    </location>
</feature>
<feature type="region of interest" description="Disordered" evidence="1">
    <location>
        <begin position="1296"/>
        <end position="1333"/>
    </location>
</feature>
<feature type="compositionally biased region" description="Basic and acidic residues" evidence="1">
    <location>
        <begin position="1387"/>
        <end position="1401"/>
    </location>
</feature>
<keyword evidence="2" id="KW-0732">Signal</keyword>
<feature type="signal peptide" evidence="2">
    <location>
        <begin position="1"/>
        <end position="19"/>
    </location>
</feature>
<feature type="region of interest" description="Disordered" evidence="1">
    <location>
        <begin position="258"/>
        <end position="316"/>
    </location>
</feature>
<gene>
    <name evidence="3" type="ORF">M513_00952</name>
    <name evidence="4" type="ORF">M514_00952</name>
</gene>
<feature type="compositionally biased region" description="Polar residues" evidence="1">
    <location>
        <begin position="473"/>
        <end position="486"/>
    </location>
</feature>
<feature type="region of interest" description="Disordered" evidence="1">
    <location>
        <begin position="803"/>
        <end position="854"/>
    </location>
</feature>
<feature type="region of interest" description="Disordered" evidence="1">
    <location>
        <begin position="642"/>
        <end position="661"/>
    </location>
</feature>
<evidence type="ECO:0008006" key="6">
    <source>
        <dbReference type="Google" id="ProtNLM"/>
    </source>
</evidence>
<feature type="compositionally biased region" description="Polar residues" evidence="1">
    <location>
        <begin position="1199"/>
        <end position="1218"/>
    </location>
</feature>
<feature type="region of interest" description="Disordered" evidence="1">
    <location>
        <begin position="1194"/>
        <end position="1258"/>
    </location>
</feature>
<feature type="region of interest" description="Disordered" evidence="1">
    <location>
        <begin position="64"/>
        <end position="85"/>
    </location>
</feature>
<feature type="region of interest" description="Disordered" evidence="1">
    <location>
        <begin position="457"/>
        <end position="489"/>
    </location>
</feature>
<organism evidence="3 5">
    <name type="scientific">Trichuris suis</name>
    <name type="common">pig whipworm</name>
    <dbReference type="NCBI Taxonomy" id="68888"/>
    <lineage>
        <taxon>Eukaryota</taxon>
        <taxon>Metazoa</taxon>
        <taxon>Ecdysozoa</taxon>
        <taxon>Nematoda</taxon>
        <taxon>Enoplea</taxon>
        <taxon>Dorylaimia</taxon>
        <taxon>Trichinellida</taxon>
        <taxon>Trichuridae</taxon>
        <taxon>Trichuris</taxon>
    </lineage>
</organism>
<feature type="compositionally biased region" description="Polar residues" evidence="1">
    <location>
        <begin position="808"/>
        <end position="824"/>
    </location>
</feature>
<dbReference type="Proteomes" id="UP000030758">
    <property type="component" value="Unassembled WGS sequence"/>
</dbReference>
<evidence type="ECO:0000313" key="3">
    <source>
        <dbReference type="EMBL" id="KFD58189.1"/>
    </source>
</evidence>
<feature type="region of interest" description="Disordered" evidence="1">
    <location>
        <begin position="1369"/>
        <end position="1412"/>
    </location>
</feature>
<reference evidence="3 5" key="1">
    <citation type="journal article" date="2014" name="Nat. Genet.">
        <title>Genome and transcriptome of the porcine whipworm Trichuris suis.</title>
        <authorList>
            <person name="Jex A.R."/>
            <person name="Nejsum P."/>
            <person name="Schwarz E.M."/>
            <person name="Hu L."/>
            <person name="Young N.D."/>
            <person name="Hall R.S."/>
            <person name="Korhonen P.K."/>
            <person name="Liao S."/>
            <person name="Thamsborg S."/>
            <person name="Xia J."/>
            <person name="Xu P."/>
            <person name="Wang S."/>
            <person name="Scheerlinck J.P."/>
            <person name="Hofmann A."/>
            <person name="Sternberg P.W."/>
            <person name="Wang J."/>
            <person name="Gasser R.B."/>
        </authorList>
    </citation>
    <scope>NUCLEOTIDE SEQUENCE [LARGE SCALE GENOMIC DNA]</scope>
    <source>
        <strain evidence="4">DCEP-RM93F</strain>
        <strain evidence="3">DCEP-RM93M</strain>
    </source>
</reference>
<feature type="region of interest" description="Disordered" evidence="1">
    <location>
        <begin position="1157"/>
        <end position="1182"/>
    </location>
</feature>
<evidence type="ECO:0000313" key="4">
    <source>
        <dbReference type="EMBL" id="KFD70451.1"/>
    </source>
</evidence>
<feature type="compositionally biased region" description="Polar residues" evidence="1">
    <location>
        <begin position="1228"/>
        <end position="1244"/>
    </location>
</feature>
<accession>A0A085MLU3</accession>
<protein>
    <recommendedName>
        <fullName evidence="6">Zasp-like motif domain-containing protein</fullName>
    </recommendedName>
</protein>
<dbReference type="Proteomes" id="UP000030764">
    <property type="component" value="Unassembled WGS sequence"/>
</dbReference>
<keyword evidence="5" id="KW-1185">Reference proteome</keyword>
<proteinExistence type="predicted"/>
<evidence type="ECO:0000256" key="2">
    <source>
        <dbReference type="SAM" id="SignalP"/>
    </source>
</evidence>
<sequence length="1599" mass="176396">MLLGVIILGMSVFTVTIHGSGLPRDSADESAEMPFYKASEPKAVLDQPASLYSVGRNDFQAQERSFSKQADRLNEKEESDTVNAEEQKNYWAEVQSTENLMKKAPKLGKNTQALANHYPYEWTEGTKNAEQFGTYEKEMSTAKPRGPEILYDSKPPLEDISTKAETYQALEEHEGNRPSELNKDEAVNRPNFPLFAKSGSRMVQANLVVKEEGKPELERDAVQWLVPKVRVNSWQAHLPVPLRNRQLIRSNTVVKQWQPPHGQHRIALDSESPKASGDIPQMRSSKNMADAAANSPPFSTSEGERKEMETYNDERRPGKTVSIFQEQIAPDSFVKKTVPFSQAEETSGSLEIWPGARNVWNRQFLQQKLLSARNGISGSLPAQQEQQSARDITSGNMKDIRKHKLLIKQAAPSQPSLLLPKMTDYQKGPVRHLLEGMPEEEAGLAVVLRPAQSKIAGLSKGDESTSLRESPRNDNPSLHGHSSQPADENYRLPKLLHQERYEDLSATGTIQGKQVAYPEEAAVAFQPGLYGPKSAALVNGGFEPKHSLIFVERLSTPCIKRDYMNRPLDVMEPHAHAENLGSAGTMHEAKLVHAPELSVSTLMSQRHKLRPAEYLDTSDSQRSRPQEALVTPTFKLASEPDEKAPLKTSFTHVSESDTKEVPLSLQNDLGFTPSQIKNGFEEQRKDRAQYDYLAVQPKGATKSAARVASAITHQEGPEMSKQESAAALNMPQAYSSTEDTSALFLPNLAPAPVRMAISKIIHGLGTKASQHETSAKSQEEQSPYEMTGDQLFVRNGEPLATAGVPLSRQEQVPSTTGKETSDQAAFQPVEVADESSLKDHSAGQETGGFFKELESPPVRPLGASLFHKPSYVTKSESAIAAFRSQYPVGHDLKERPVHAAGNLRLISPPAQQITALRKPKMWNFELATGRPSFEAQYGSISGITSKKFSQGEDDKKRIPTRQETFPKPLNYPSDIYRQEHKHITAPQNLLRPLQWRGPVVPSGAPLYASGNGKSGSIDQEQELRKGVGADLANRKLVESGKVRANFFYVNFFFQLHFMATAKPSKDLLKVGKAKTMPLAPLHLDHVSIADTLLQRGYTNESYMKFDSTKMPDEEVTVRRSQELFLPLEQTIPSSSPRELHAEVLANVAPAYAPVGTGASKQRRIGRVKPDKKPIQSEPFSQLHKMLPVQYEAAEGQNDDAASQSDYKGTTEKMSTAPSRSPLRDTEVPTLNQHRLTSLENQTRVHQPEYSDQESVQHTTTYTSVVSDRNVVQTSTVRQEANGLELDGEMNHALQNASLQSTSKKSPKQEKDTLYEPRKTAHQEQIPKGDQSSLGYKLEPSALAASPQQSRIGYGLGKPSAFKVEVKGKEGLSPVSHPGQGIHASTSKTEKTVNEKANERIASKQKSHQWQPLIPPPFVPLLPNDEKVNSVIPPGGSSGAKLYETQESGSLAKPQSEQVAKESIQREGIAPVVGADAGVTAVPTYPMQPVTFGSGYASPRISLWGLHERKWIDFRNGLREAAVQSFGFTNQPWRTVADERKDEKKVNDPSTSGLISPFNFAGKLLQAKLASFLEDKPLVADEIADRTPESKPAPTTSTKA</sequence>
<evidence type="ECO:0000313" key="5">
    <source>
        <dbReference type="Proteomes" id="UP000030764"/>
    </source>
</evidence>